<keyword evidence="2 6" id="KW-0812">Transmembrane</keyword>
<dbReference type="InterPro" id="IPR011701">
    <property type="entry name" value="MFS"/>
</dbReference>
<dbReference type="CDD" id="cd17323">
    <property type="entry name" value="MFS_Tpo1_MDR_like"/>
    <property type="match status" value="1"/>
</dbReference>
<dbReference type="STRING" id="796604.A0A2X0N1C5"/>
<dbReference type="PANTHER" id="PTHR23502">
    <property type="entry name" value="MAJOR FACILITATOR SUPERFAMILY"/>
    <property type="match status" value="1"/>
</dbReference>
<feature type="transmembrane region" description="Helical" evidence="6">
    <location>
        <begin position="124"/>
        <end position="147"/>
    </location>
</feature>
<comment type="subcellular location">
    <subcellularLocation>
        <location evidence="1">Membrane</location>
        <topology evidence="1">Multi-pass membrane protein</topology>
    </subcellularLocation>
</comment>
<evidence type="ECO:0000256" key="2">
    <source>
        <dbReference type="ARBA" id="ARBA00022692"/>
    </source>
</evidence>
<evidence type="ECO:0000256" key="3">
    <source>
        <dbReference type="ARBA" id="ARBA00022989"/>
    </source>
</evidence>
<feature type="transmembrane region" description="Helical" evidence="6">
    <location>
        <begin position="159"/>
        <end position="179"/>
    </location>
</feature>
<feature type="transmembrane region" description="Helical" evidence="6">
    <location>
        <begin position="285"/>
        <end position="311"/>
    </location>
</feature>
<dbReference type="GO" id="GO:1990961">
    <property type="term" value="P:xenobiotic detoxification by transmembrane export across the plasma membrane"/>
    <property type="evidence" value="ECO:0007669"/>
    <property type="project" value="TreeGrafter"/>
</dbReference>
<evidence type="ECO:0000313" key="8">
    <source>
        <dbReference type="EMBL" id="SGY89804.1"/>
    </source>
</evidence>
<dbReference type="InterPro" id="IPR036259">
    <property type="entry name" value="MFS_trans_sf"/>
</dbReference>
<dbReference type="GO" id="GO:0005886">
    <property type="term" value="C:plasma membrane"/>
    <property type="evidence" value="ECO:0007669"/>
    <property type="project" value="TreeGrafter"/>
</dbReference>
<feature type="transmembrane region" description="Helical" evidence="6">
    <location>
        <begin position="535"/>
        <end position="553"/>
    </location>
</feature>
<protein>
    <submittedName>
        <fullName evidence="8">BQ5605_C039g11770 protein</fullName>
    </submittedName>
</protein>
<accession>A0A2X0N1C5</accession>
<dbReference type="EMBL" id="FQNC01000060">
    <property type="protein sequence ID" value="SGY89804.1"/>
    <property type="molecule type" value="Genomic_DNA"/>
</dbReference>
<dbReference type="FunFam" id="1.20.1250.20:FF:000011">
    <property type="entry name" value="MFS multidrug transporter, putative"/>
    <property type="match status" value="1"/>
</dbReference>
<dbReference type="PROSITE" id="PS50850">
    <property type="entry name" value="MFS"/>
    <property type="match status" value="1"/>
</dbReference>
<evidence type="ECO:0000256" key="5">
    <source>
        <dbReference type="SAM" id="MobiDB-lite"/>
    </source>
</evidence>
<dbReference type="GO" id="GO:0015244">
    <property type="term" value="F:fluconazole transmembrane transporter activity"/>
    <property type="evidence" value="ECO:0007669"/>
    <property type="project" value="TreeGrafter"/>
</dbReference>
<dbReference type="InterPro" id="IPR020846">
    <property type="entry name" value="MFS_dom"/>
</dbReference>
<keyword evidence="3 6" id="KW-1133">Transmembrane helix</keyword>
<evidence type="ECO:0000256" key="1">
    <source>
        <dbReference type="ARBA" id="ARBA00004141"/>
    </source>
</evidence>
<feature type="transmembrane region" description="Helical" evidence="6">
    <location>
        <begin position="464"/>
        <end position="490"/>
    </location>
</feature>
<feature type="transmembrane region" description="Helical" evidence="6">
    <location>
        <begin position="511"/>
        <end position="529"/>
    </location>
</feature>
<feature type="transmembrane region" description="Helical" evidence="6">
    <location>
        <begin position="398"/>
        <end position="418"/>
    </location>
</feature>
<name>A0A2X0N1C5_9BASI</name>
<feature type="transmembrane region" description="Helical" evidence="6">
    <location>
        <begin position="439"/>
        <end position="458"/>
    </location>
</feature>
<feature type="compositionally biased region" description="Basic and acidic residues" evidence="5">
    <location>
        <begin position="35"/>
        <end position="66"/>
    </location>
</feature>
<keyword evidence="9" id="KW-1185">Reference proteome</keyword>
<keyword evidence="4 6" id="KW-0472">Membrane</keyword>
<dbReference type="Pfam" id="PF07690">
    <property type="entry name" value="MFS_1"/>
    <property type="match status" value="1"/>
</dbReference>
<evidence type="ECO:0000256" key="6">
    <source>
        <dbReference type="SAM" id="Phobius"/>
    </source>
</evidence>
<organism evidence="8 9">
    <name type="scientific">Microbotryum silenes-dioicae</name>
    <dbReference type="NCBI Taxonomy" id="796604"/>
    <lineage>
        <taxon>Eukaryota</taxon>
        <taxon>Fungi</taxon>
        <taxon>Dikarya</taxon>
        <taxon>Basidiomycota</taxon>
        <taxon>Pucciniomycotina</taxon>
        <taxon>Microbotryomycetes</taxon>
        <taxon>Microbotryales</taxon>
        <taxon>Microbotryaceae</taxon>
        <taxon>Microbotryum</taxon>
    </lineage>
</organism>
<proteinExistence type="predicted"/>
<dbReference type="AlphaFoldDB" id="A0A2X0N1C5"/>
<dbReference type="PANTHER" id="PTHR23502:SF23">
    <property type="entry name" value="FLUCONAZOLE RESISTANCE PROTEIN 1"/>
    <property type="match status" value="1"/>
</dbReference>
<feature type="region of interest" description="Disordered" evidence="5">
    <location>
        <begin position="35"/>
        <end position="105"/>
    </location>
</feature>
<dbReference type="Proteomes" id="UP000249464">
    <property type="component" value="Unassembled WGS sequence"/>
</dbReference>
<evidence type="ECO:0000259" key="7">
    <source>
        <dbReference type="PROSITE" id="PS50850"/>
    </source>
</evidence>
<sequence length="565" mass="62853">MAPLRTLFRDTCAGQIIYYLSGHRFLRHPEDEPDFKVPEKFLPDKNQQRGSDMVKRDQRSASDRSQHPSTAHSDSEETIIEDRDSSRNQVDGSEEEGQDPNLVDWYSEDDAENPLNWSVPRKTFVTFCICLITTSVYSGSSIFTPGVQEAMQTWRVGQVPATFGLSLFVIGYALGPMFLSPMTEIPAIGRTFPYIIALTMFVLLQVPSALTNSFSGFLVLRFLAGFFGSPPLATGGASISDMFAPDTRTFAMGVYGLSAAGGPALGPVISGFAIAARGWHWSMWILLWLSGFALVFLTFTLTETSATNILVRRARRLRKLIGKKELKSQGEIEQANMKPMDIVQMTIIRPWKMTLTEPIVIALNAYIAFVYAVLYCWFESFPIVFLEGYGWGLGVAQLPFLSLLVGSILGFAGIAFWNQNYYRPLYSKLYGKVPPEERLYPAFVGSFCYPICLFWFGWSANRTSWVAPVIGAAFFGIGTTCMFMSALNYLSDAYPRHVASALASNDIVRSLLGAAAPLFAGIMFRNIGIDWGCSLLGFVSLLMIPIPFVLYKFGPQLRKRSKMAD</sequence>
<evidence type="ECO:0000256" key="4">
    <source>
        <dbReference type="ARBA" id="ARBA00023136"/>
    </source>
</evidence>
<feature type="transmembrane region" description="Helical" evidence="6">
    <location>
        <begin position="191"/>
        <end position="208"/>
    </location>
</feature>
<feature type="transmembrane region" description="Helical" evidence="6">
    <location>
        <begin position="214"/>
        <end position="233"/>
    </location>
</feature>
<dbReference type="Gene3D" id="1.20.1250.20">
    <property type="entry name" value="MFS general substrate transporter like domains"/>
    <property type="match status" value="1"/>
</dbReference>
<feature type="domain" description="Major facilitator superfamily (MFS) profile" evidence="7">
    <location>
        <begin position="119"/>
        <end position="558"/>
    </location>
</feature>
<feature type="transmembrane region" description="Helical" evidence="6">
    <location>
        <begin position="254"/>
        <end position="279"/>
    </location>
</feature>
<feature type="transmembrane region" description="Helical" evidence="6">
    <location>
        <begin position="359"/>
        <end position="378"/>
    </location>
</feature>
<gene>
    <name evidence="8" type="primary">BQ5605_C039g11770</name>
    <name evidence="8" type="ORF">BQ5605_C039G11770</name>
</gene>
<evidence type="ECO:0000313" key="9">
    <source>
        <dbReference type="Proteomes" id="UP000249464"/>
    </source>
</evidence>
<dbReference type="SUPFAM" id="SSF103473">
    <property type="entry name" value="MFS general substrate transporter"/>
    <property type="match status" value="1"/>
</dbReference>
<reference evidence="8 9" key="1">
    <citation type="submission" date="2016-11" db="EMBL/GenBank/DDBJ databases">
        <authorList>
            <person name="Jaros S."/>
            <person name="Januszkiewicz K."/>
            <person name="Wedrychowicz H."/>
        </authorList>
    </citation>
    <scope>NUCLEOTIDE SEQUENCE [LARGE SCALE GENOMIC DNA]</scope>
</reference>